<dbReference type="RefSeq" id="WP_138182156.1">
    <property type="nucleotide sequence ID" value="NZ_VBUI01000022.1"/>
</dbReference>
<reference evidence="2 3" key="1">
    <citation type="journal article" date="2007" name="Int. J. Syst. Evol. Microbiol.">
        <title>Halomonas saccharevitans sp. nov., Halomonas arcis sp. nov. and Halomonas subterranea sp. nov., halophilic bacteria isolated from hypersaline environments of China.</title>
        <authorList>
            <person name="Xu X.W."/>
            <person name="Wu Y.H."/>
            <person name="Zhou Z."/>
            <person name="Wang C.S."/>
            <person name="Zhou Y.G."/>
            <person name="Zhang H.B."/>
            <person name="Wang Y."/>
            <person name="Wu M."/>
        </authorList>
    </citation>
    <scope>NUCLEOTIDE SEQUENCE [LARGE SCALE GENOMIC DNA]</scope>
    <source>
        <strain evidence="2 3">TBZ3</strain>
    </source>
</reference>
<feature type="region of interest" description="Disordered" evidence="1">
    <location>
        <begin position="1"/>
        <end position="34"/>
    </location>
</feature>
<evidence type="ECO:0000313" key="3">
    <source>
        <dbReference type="Proteomes" id="UP000306973"/>
    </source>
</evidence>
<organism evidence="2 3">
    <name type="scientific">Halomonas urmiana</name>
    <dbReference type="NCBI Taxonomy" id="490901"/>
    <lineage>
        <taxon>Bacteria</taxon>
        <taxon>Pseudomonadati</taxon>
        <taxon>Pseudomonadota</taxon>
        <taxon>Gammaproteobacteria</taxon>
        <taxon>Oceanospirillales</taxon>
        <taxon>Halomonadaceae</taxon>
        <taxon>Halomonas</taxon>
    </lineage>
</organism>
<evidence type="ECO:0000313" key="2">
    <source>
        <dbReference type="EMBL" id="TLF47881.1"/>
    </source>
</evidence>
<sequence>MPRRTSRPTPSTSRARSTRRAARANDDDGTPNQEWRATTIASPERDYYWLSLRSEGSALLDAVAPDLQGGGDGNGFVFLWQPASPDLSSFSVTVEGQAFGLNGAAVAGHAANAAEAYAHHLAAALNATSTLRANQLGHVVEVMRASDTYEVKLFSATSEQLELSGSEGLSVTQQFSRSRSRQVQHRRGDRRQRGQAGVPAVQHGGDREQPDLRPAGLRATA</sequence>
<proteinExistence type="predicted"/>
<accession>A0A5R8ME08</accession>
<evidence type="ECO:0000256" key="1">
    <source>
        <dbReference type="SAM" id="MobiDB-lite"/>
    </source>
</evidence>
<feature type="compositionally biased region" description="Basic residues" evidence="1">
    <location>
        <begin position="178"/>
        <end position="190"/>
    </location>
</feature>
<gene>
    <name evidence="2" type="ORF">FEI13_14090</name>
</gene>
<comment type="caution">
    <text evidence="2">The sequence shown here is derived from an EMBL/GenBank/DDBJ whole genome shotgun (WGS) entry which is preliminary data.</text>
</comment>
<name>A0A5R8ME08_9GAMM</name>
<feature type="region of interest" description="Disordered" evidence="1">
    <location>
        <begin position="165"/>
        <end position="221"/>
    </location>
</feature>
<dbReference type="AlphaFoldDB" id="A0A5R8ME08"/>
<keyword evidence="3" id="KW-1185">Reference proteome</keyword>
<dbReference type="EMBL" id="VBUI01000022">
    <property type="protein sequence ID" value="TLF47881.1"/>
    <property type="molecule type" value="Genomic_DNA"/>
</dbReference>
<dbReference type="Proteomes" id="UP000306973">
    <property type="component" value="Unassembled WGS sequence"/>
</dbReference>
<protein>
    <submittedName>
        <fullName evidence="2">Uncharacterized protein</fullName>
    </submittedName>
</protein>